<evidence type="ECO:0000313" key="1">
    <source>
        <dbReference type="EMBL" id="GAT44489.1"/>
    </source>
</evidence>
<sequence>MSFAYLPASRTSVYGTTHCTASTTIATTTASTTTSTTIPSIALSSPPSCPAWHISPSLTSCTLPHIVILSTAPPRLGFCDHISLPYIPTLPQCPSNLHSPTCGAIDSPPRGSGFSNPVGPTHNRPAVFRLCPCDVLRRMVRLPKVVGRAKCCMDSRSSTTCACCCGWTVECFVLDGSRSDAATDHPDGYGIHRDYCMARGTITLSSNLDDSERATTASSCATGKFVARFRGASRLAPPASSVRDHARHVQRRLRRRFRDASGVVAASHACRKRPPIRPLLSMTTIPTRQLYCVGLSTDLHDCVSSAVPKMKMAPGYGGGRKRCWWDPAPSSCWARSLATRALSRVSLDRTGYHASVDGGPPLSFCQRRAGASVGVEL</sequence>
<reference evidence="1" key="1">
    <citation type="submission" date="2014-09" db="EMBL/GenBank/DDBJ databases">
        <title>Genome sequence of the luminous mushroom Mycena chlorophos for searching fungal bioluminescence genes.</title>
        <authorList>
            <person name="Tanaka Y."/>
            <person name="Kasuga D."/>
            <person name="Oba Y."/>
            <person name="Hase S."/>
            <person name="Sato K."/>
            <person name="Oba Y."/>
            <person name="Sakakibara Y."/>
        </authorList>
    </citation>
    <scope>NUCLEOTIDE SEQUENCE</scope>
</reference>
<accession>A0ABQ0L004</accession>
<dbReference type="EMBL" id="DF839781">
    <property type="protein sequence ID" value="GAT44489.1"/>
    <property type="molecule type" value="Genomic_DNA"/>
</dbReference>
<name>A0ABQ0L004_MYCCL</name>
<keyword evidence="2" id="KW-1185">Reference proteome</keyword>
<proteinExistence type="predicted"/>
<evidence type="ECO:0000313" key="2">
    <source>
        <dbReference type="Proteomes" id="UP000815677"/>
    </source>
</evidence>
<gene>
    <name evidence="1" type="ORF">MCHLO_02108</name>
</gene>
<organism evidence="1 2">
    <name type="scientific">Mycena chlorophos</name>
    <name type="common">Agaric fungus</name>
    <name type="synonym">Agaricus chlorophos</name>
    <dbReference type="NCBI Taxonomy" id="658473"/>
    <lineage>
        <taxon>Eukaryota</taxon>
        <taxon>Fungi</taxon>
        <taxon>Dikarya</taxon>
        <taxon>Basidiomycota</taxon>
        <taxon>Agaricomycotina</taxon>
        <taxon>Agaricomycetes</taxon>
        <taxon>Agaricomycetidae</taxon>
        <taxon>Agaricales</taxon>
        <taxon>Marasmiineae</taxon>
        <taxon>Mycenaceae</taxon>
        <taxon>Mycena</taxon>
    </lineage>
</organism>
<dbReference type="Proteomes" id="UP000815677">
    <property type="component" value="Unassembled WGS sequence"/>
</dbReference>
<protein>
    <submittedName>
        <fullName evidence="1">Uncharacterized protein</fullName>
    </submittedName>
</protein>